<gene>
    <name evidence="9" type="ORF">C2E20_1634</name>
</gene>
<dbReference type="PROSITE" id="PS51032">
    <property type="entry name" value="AP2_ERF"/>
    <property type="match status" value="2"/>
</dbReference>
<evidence type="ECO:0000313" key="10">
    <source>
        <dbReference type="Proteomes" id="UP000239649"/>
    </source>
</evidence>
<dbReference type="GO" id="GO:0003700">
    <property type="term" value="F:DNA-binding transcription factor activity"/>
    <property type="evidence" value="ECO:0007669"/>
    <property type="project" value="InterPro"/>
</dbReference>
<feature type="region of interest" description="Disordered" evidence="6">
    <location>
        <begin position="315"/>
        <end position="365"/>
    </location>
</feature>
<dbReference type="InterPro" id="IPR036955">
    <property type="entry name" value="AP2/ERF_dom_sf"/>
</dbReference>
<feature type="transmembrane region" description="Helical" evidence="7">
    <location>
        <begin position="872"/>
        <end position="891"/>
    </location>
</feature>
<dbReference type="AlphaFoldDB" id="A0A2P6VPH9"/>
<dbReference type="InterPro" id="IPR019387">
    <property type="entry name" value="SAYSvFN_dom"/>
</dbReference>
<dbReference type="SUPFAM" id="SSF54171">
    <property type="entry name" value="DNA-binding domain"/>
    <property type="match status" value="2"/>
</dbReference>
<feature type="compositionally biased region" description="Basic residues" evidence="6">
    <location>
        <begin position="450"/>
        <end position="460"/>
    </location>
</feature>
<evidence type="ECO:0000259" key="8">
    <source>
        <dbReference type="PROSITE" id="PS51032"/>
    </source>
</evidence>
<protein>
    <submittedName>
        <fullName evidence="9">Floral homeotic APETALA 2-like isoform X1</fullName>
    </submittedName>
</protein>
<dbReference type="InterPro" id="IPR001471">
    <property type="entry name" value="AP2/ERF_dom"/>
</dbReference>
<evidence type="ECO:0000256" key="5">
    <source>
        <dbReference type="ARBA" id="ARBA00023242"/>
    </source>
</evidence>
<comment type="subcellular location">
    <subcellularLocation>
        <location evidence="1">Nucleus</location>
    </subcellularLocation>
</comment>
<dbReference type="Gene3D" id="3.30.730.10">
    <property type="entry name" value="AP2/ERF domain"/>
    <property type="match status" value="2"/>
</dbReference>
<dbReference type="SMART" id="SM00380">
    <property type="entry name" value="AP2"/>
    <property type="match status" value="2"/>
</dbReference>
<sequence>MLGDEGGAPRLPSMDDGLAALLADMRREEGLDVAGEAPLMLHGFTPLARLTSLGATSDPTLRLAGATPAVPLFGGGDAVATLLPPTGPHAVLKRGGLEATPMIHSISFIPVPLPGPAGGAGAADAALRHGGKLRPAGGSIATQLLQPSGGSLPPAFARALTQLDFINTDEMEEALSPHAGGQGPLRLSSLRLGSLLMSGGSLQLSGLGELGGDEVRSGALGADGQLLYGMTVPAAAPVADGGLGMAHLQQLLPPPATGAVASGWPGEAARHQHPHSATAEAARHPHSHPLHPSIFFGQRQHQQAVEIGQWGSAETHQTHYGGPAGAAASDSPEPASSSGEAPRRAPPAAPRRRTAPQQGGRWEGGMQPALANLKRRMDLIELEGAADSPRSSKRHSSGGGAWSSAGVSGASGWSDSEDGGETPRSATPRAAGQQGQLAAGVRDTRFRQESRRRRPATGRRRSSDADPAYSPAVERSTPRGTPKQAQQAQQAATFFGQAVQAAAAEEAQAQAVAQYRGVSRHRLTQRWEASLWLNGRQLYLGGFDSQEDAAHAYDLAALACKGPSAPINFSPEDYSEQLREIDGYTRDEVVAYVRRRSSAFSRGKSRFRGVSGHAGRWEARIGSFGGRKNVSFGVFDSEKGAARQYDRALILEKGRAAKTNFPARDYEAEVAAYEAHLMATCRTTHGHAIAEEAEAYTLPVGREASADEKRRGAVIYAEQLRRALPTGRREALDLAAADLTAAALQAAVARRLGLQPSAAAGLRLVRGGQPLADDEAVSRLKDGDTLLAVVAPKAPPRAVREAVAGGSEEPDEAEELLRLRLAPDAPRWQRAAVHFALHRLRLPEGLLALVVAAGWRFWLGLAAWMAGARLSAGWELGPVYIIVTLIALMLLNLGQRREGDWSAYSLFNPGMRRLPGQMTAEQLDAQVRRGNM</sequence>
<keyword evidence="7" id="KW-0472">Membrane</keyword>
<evidence type="ECO:0000256" key="2">
    <source>
        <dbReference type="ARBA" id="ARBA00023015"/>
    </source>
</evidence>
<dbReference type="CDD" id="cd00018">
    <property type="entry name" value="AP2"/>
    <property type="match status" value="2"/>
</dbReference>
<dbReference type="InterPro" id="IPR016177">
    <property type="entry name" value="DNA-bd_dom_sf"/>
</dbReference>
<evidence type="ECO:0000256" key="1">
    <source>
        <dbReference type="ARBA" id="ARBA00004123"/>
    </source>
</evidence>
<keyword evidence="3" id="KW-0238">DNA-binding</keyword>
<keyword evidence="4" id="KW-0804">Transcription</keyword>
<accession>A0A2P6VPH9</accession>
<dbReference type="PANTHER" id="PTHR32467">
    <property type="entry name" value="AP2-LIKE ETHYLENE-RESPONSIVE TRANSCRIPTION FACTOR"/>
    <property type="match status" value="1"/>
</dbReference>
<organism evidence="9 10">
    <name type="scientific">Micractinium conductrix</name>
    <dbReference type="NCBI Taxonomy" id="554055"/>
    <lineage>
        <taxon>Eukaryota</taxon>
        <taxon>Viridiplantae</taxon>
        <taxon>Chlorophyta</taxon>
        <taxon>core chlorophytes</taxon>
        <taxon>Trebouxiophyceae</taxon>
        <taxon>Chlorellales</taxon>
        <taxon>Chlorellaceae</taxon>
        <taxon>Chlorella clade</taxon>
        <taxon>Micractinium</taxon>
    </lineage>
</organism>
<feature type="compositionally biased region" description="Low complexity" evidence="6">
    <location>
        <begin position="325"/>
        <end position="340"/>
    </location>
</feature>
<evidence type="ECO:0000256" key="6">
    <source>
        <dbReference type="SAM" id="MobiDB-lite"/>
    </source>
</evidence>
<dbReference type="Proteomes" id="UP000239649">
    <property type="component" value="Unassembled WGS sequence"/>
</dbReference>
<dbReference type="OrthoDB" id="207175at2759"/>
<feature type="domain" description="AP2/ERF" evidence="8">
    <location>
        <begin position="514"/>
        <end position="570"/>
    </location>
</feature>
<keyword evidence="2" id="KW-0805">Transcription regulation</keyword>
<feature type="domain" description="AP2/ERF" evidence="8">
    <location>
        <begin position="600"/>
        <end position="662"/>
    </location>
</feature>
<keyword evidence="10" id="KW-1185">Reference proteome</keyword>
<comment type="caution">
    <text evidence="9">The sequence shown here is derived from an EMBL/GenBank/DDBJ whole genome shotgun (WGS) entry which is preliminary data.</text>
</comment>
<keyword evidence="7" id="KW-0812">Transmembrane</keyword>
<keyword evidence="7" id="KW-1133">Transmembrane helix</keyword>
<dbReference type="Pfam" id="PF00847">
    <property type="entry name" value="AP2"/>
    <property type="match status" value="1"/>
</dbReference>
<evidence type="ECO:0000313" key="9">
    <source>
        <dbReference type="EMBL" id="PSC76001.1"/>
    </source>
</evidence>
<name>A0A2P6VPH9_9CHLO</name>
<feature type="region of interest" description="Disordered" evidence="6">
    <location>
        <begin position="384"/>
        <end position="489"/>
    </location>
</feature>
<reference evidence="9 10" key="1">
    <citation type="journal article" date="2018" name="Plant J.">
        <title>Genome sequences of Chlorella sorokiniana UTEX 1602 and Micractinium conductrix SAG 241.80: implications to maltose excretion by a green alga.</title>
        <authorList>
            <person name="Arriola M.B."/>
            <person name="Velmurugan N."/>
            <person name="Zhang Y."/>
            <person name="Plunkett M.H."/>
            <person name="Hondzo H."/>
            <person name="Barney B.M."/>
        </authorList>
    </citation>
    <scope>NUCLEOTIDE SEQUENCE [LARGE SCALE GENOMIC DNA]</scope>
    <source>
        <strain evidence="9 10">SAG 241.80</strain>
    </source>
</reference>
<evidence type="ECO:0000256" key="4">
    <source>
        <dbReference type="ARBA" id="ARBA00023163"/>
    </source>
</evidence>
<evidence type="ECO:0000256" key="7">
    <source>
        <dbReference type="SAM" id="Phobius"/>
    </source>
</evidence>
<keyword evidence="5" id="KW-0539">Nucleus</keyword>
<feature type="compositionally biased region" description="Low complexity" evidence="6">
    <location>
        <begin position="430"/>
        <end position="440"/>
    </location>
</feature>
<evidence type="ECO:0000256" key="3">
    <source>
        <dbReference type="ARBA" id="ARBA00023125"/>
    </source>
</evidence>
<feature type="region of interest" description="Disordered" evidence="6">
    <location>
        <begin position="258"/>
        <end position="293"/>
    </location>
</feature>
<dbReference type="EMBL" id="LHPF02000002">
    <property type="protein sequence ID" value="PSC76001.1"/>
    <property type="molecule type" value="Genomic_DNA"/>
</dbReference>
<dbReference type="Pfam" id="PF10260">
    <property type="entry name" value="SAYSvFN"/>
    <property type="match status" value="1"/>
</dbReference>
<dbReference type="GO" id="GO:0005634">
    <property type="term" value="C:nucleus"/>
    <property type="evidence" value="ECO:0007669"/>
    <property type="project" value="UniProtKB-SubCell"/>
</dbReference>
<proteinExistence type="predicted"/>
<dbReference type="PANTHER" id="PTHR32467:SF90">
    <property type="entry name" value="AP2-LIKE ETHYLENE-RESPONSIVE TRANSCRIPTION FACTOR AIL1"/>
    <property type="match status" value="1"/>
</dbReference>
<dbReference type="GO" id="GO:0003677">
    <property type="term" value="F:DNA binding"/>
    <property type="evidence" value="ECO:0007669"/>
    <property type="project" value="UniProtKB-KW"/>
</dbReference>
<feature type="compositionally biased region" description="Low complexity" evidence="6">
    <location>
        <begin position="402"/>
        <end position="414"/>
    </location>
</feature>